<sequence precursor="true">MRATERDQRRRPARNLQALLAAALWALSAPNASAAEPPPARIIVQGNQRIDAETVRSYFRATPDGRYDSAALDAALKGLIATELFDRVKIDRAGDAVVVHLVEARVVARVVFEGNKKIKDEDLAAVVQSKAREPLQRATLQADVGRIMEAYRHVGHIDVRVVPEIIDRGKDSVDLVFTITEGAKMTVRQINFVGNHVFGKRQLAAVISTSVTNVLSFLTHADVYDPDRLAADQDQLRRYYFNHGYADISIANARAEYDPSIQGFVLTFAMDEGQAYHFGSIDLKSHIPEVDPERLRARIAAHAGATFDDSLVDRSTEALALDLAKLGFPFAHVVPHTNRNAEVRRIDLSFVIDQGPRSYVERIDIHGNTRTKDYVIRREFDIAEGDAYNQTLVDRAQRRLKDLNYFKGVKITTRPGSMSDRVVLDVDVADQSSGDFSISGGYSTTDGWLGEIKLGDRNFQGTGTAVQTSVSYGQYSRGFDASVSEPHLLDSRATGGAELFAKQSFANSYQSYGSDSYGANFALTTPLNEQTGVQWRYSLSNQDVTLSPPSSGATVSLPIQQAAAAGPAWVSAIGSTTTYSTLDNSKSPTNGINSQLREDLAGLGGDVRFLRTTEDARYYKSLGGDLVGMIRAQGGYVSGWGGQQVPLLNSFFGGPSMVRGFAPDGFGPRDLTSGSTMDNVGGSMYWATTAELQSGIPGVPDEYGLKASAFVDAGSVFGYAGPTTFGTQTVNVAKSNILRSSIGVGLTWGSPFGALTVNYALPVTKAAYDVTQPFNFTASPF</sequence>
<dbReference type="HAMAP" id="MF_01430">
    <property type="entry name" value="OM_assembly_BamA"/>
    <property type="match status" value="1"/>
</dbReference>
<dbReference type="InterPro" id="IPR039910">
    <property type="entry name" value="D15-like"/>
</dbReference>
<dbReference type="PANTHER" id="PTHR12815">
    <property type="entry name" value="SORTING AND ASSEMBLY MACHINERY SAMM50 PROTEIN FAMILY MEMBER"/>
    <property type="match status" value="1"/>
</dbReference>
<dbReference type="Gene3D" id="2.40.160.50">
    <property type="entry name" value="membrane protein fhac: a member of the omp85/tpsb transporter family"/>
    <property type="match status" value="1"/>
</dbReference>
<name>A0A4Q1VGB4_9BRAD</name>
<accession>A0A4Q1VGB4</accession>
<comment type="caution">
    <text evidence="11">The sequence shown here is derived from an EMBL/GenBank/DDBJ whole genome shotgun (WGS) entry which is preliminary data.</text>
</comment>
<dbReference type="Pfam" id="PF07244">
    <property type="entry name" value="POTRA"/>
    <property type="match status" value="4"/>
</dbReference>
<evidence type="ECO:0000256" key="3">
    <source>
        <dbReference type="ARBA" id="ARBA00022692"/>
    </source>
</evidence>
<comment type="function">
    <text evidence="8">Part of the outer membrane protein assembly complex, which is involved in assembly and insertion of beta-barrel proteins into the outer membrane.</text>
</comment>
<comment type="subcellular location">
    <subcellularLocation>
        <location evidence="8">Cell outer membrane</location>
    </subcellularLocation>
    <subcellularLocation>
        <location evidence="1">Membrane</location>
    </subcellularLocation>
</comment>
<evidence type="ECO:0000259" key="10">
    <source>
        <dbReference type="PROSITE" id="PS51779"/>
    </source>
</evidence>
<evidence type="ECO:0000256" key="2">
    <source>
        <dbReference type="ARBA" id="ARBA00022452"/>
    </source>
</evidence>
<evidence type="ECO:0000256" key="7">
    <source>
        <dbReference type="ARBA" id="ARBA00023237"/>
    </source>
</evidence>
<keyword evidence="3 8" id="KW-0812">Transmembrane</keyword>
<keyword evidence="6 8" id="KW-0472">Membrane</keyword>
<dbReference type="GO" id="GO:0009279">
    <property type="term" value="C:cell outer membrane"/>
    <property type="evidence" value="ECO:0007669"/>
    <property type="project" value="UniProtKB-SubCell"/>
</dbReference>
<evidence type="ECO:0000313" key="12">
    <source>
        <dbReference type="Proteomes" id="UP000290819"/>
    </source>
</evidence>
<organism evidence="11 12">
    <name type="scientific">Bradyrhizobium betae</name>
    <dbReference type="NCBI Taxonomy" id="244734"/>
    <lineage>
        <taxon>Bacteria</taxon>
        <taxon>Pseudomonadati</taxon>
        <taxon>Pseudomonadota</taxon>
        <taxon>Alphaproteobacteria</taxon>
        <taxon>Hyphomicrobiales</taxon>
        <taxon>Nitrobacteraceae</taxon>
        <taxon>Bradyrhizobium</taxon>
    </lineage>
</organism>
<reference evidence="11 12" key="1">
    <citation type="submission" date="2017-03" db="EMBL/GenBank/DDBJ databases">
        <authorList>
            <person name="Safronova V.I."/>
            <person name="Sazanova A.L."/>
            <person name="Chirak E.R."/>
        </authorList>
    </citation>
    <scope>NUCLEOTIDE SEQUENCE [LARGE SCALE GENOMIC DNA]</scope>
    <source>
        <strain evidence="11 12">Opo-243</strain>
    </source>
</reference>
<keyword evidence="7 8" id="KW-0998">Cell outer membrane</keyword>
<keyword evidence="4 8" id="KW-0732">Signal</keyword>
<dbReference type="Proteomes" id="UP000290819">
    <property type="component" value="Unassembled WGS sequence"/>
</dbReference>
<evidence type="ECO:0000256" key="6">
    <source>
        <dbReference type="ARBA" id="ARBA00023136"/>
    </source>
</evidence>
<keyword evidence="2 8" id="KW-1134">Transmembrane beta strand</keyword>
<feature type="domain" description="POTRA" evidence="10">
    <location>
        <begin position="105"/>
        <end position="182"/>
    </location>
</feature>
<feature type="chain" id="PRO_5021049997" description="Outer membrane protein assembly factor BamA" evidence="8">
    <location>
        <begin position="35"/>
        <end position="781"/>
    </location>
</feature>
<dbReference type="AlphaFoldDB" id="A0A4Q1VGB4"/>
<dbReference type="InterPro" id="IPR010827">
    <property type="entry name" value="BamA/TamA_POTRA"/>
</dbReference>
<dbReference type="GO" id="GO:0051205">
    <property type="term" value="P:protein insertion into membrane"/>
    <property type="evidence" value="ECO:0007669"/>
    <property type="project" value="UniProtKB-UniRule"/>
</dbReference>
<dbReference type="InterPro" id="IPR023707">
    <property type="entry name" value="OM_assembly_BamA"/>
</dbReference>
<dbReference type="NCBIfam" id="TIGR03303">
    <property type="entry name" value="OM_YaeT"/>
    <property type="match status" value="1"/>
</dbReference>
<dbReference type="EMBL" id="MZXW01000010">
    <property type="protein sequence ID" value="RXT51355.1"/>
    <property type="molecule type" value="Genomic_DNA"/>
</dbReference>
<gene>
    <name evidence="8" type="primary">bamA</name>
    <name evidence="11" type="ORF">B5V03_05485</name>
</gene>
<evidence type="ECO:0000256" key="8">
    <source>
        <dbReference type="HAMAP-Rule" id="MF_01430"/>
    </source>
</evidence>
<dbReference type="PANTHER" id="PTHR12815:SF23">
    <property type="entry name" value="OUTER MEMBRANE PROTEIN ASSEMBLY FACTOR BAMA"/>
    <property type="match status" value="1"/>
</dbReference>
<dbReference type="PIRSF" id="PIRSF006076">
    <property type="entry name" value="OM_assembly_OMP85"/>
    <property type="match status" value="1"/>
</dbReference>
<evidence type="ECO:0000256" key="9">
    <source>
        <dbReference type="NCBIfam" id="TIGR03303"/>
    </source>
</evidence>
<dbReference type="PROSITE" id="PS51779">
    <property type="entry name" value="POTRA"/>
    <property type="match status" value="2"/>
</dbReference>
<comment type="similarity">
    <text evidence="8">Belongs to the BamA family.</text>
</comment>
<comment type="subunit">
    <text evidence="8">Part of the Bam complex.</text>
</comment>
<protein>
    <recommendedName>
        <fullName evidence="8 9">Outer membrane protein assembly factor BamA</fullName>
    </recommendedName>
</protein>
<evidence type="ECO:0000256" key="1">
    <source>
        <dbReference type="ARBA" id="ARBA00004370"/>
    </source>
</evidence>
<feature type="signal peptide" evidence="8">
    <location>
        <begin position="1"/>
        <end position="34"/>
    </location>
</feature>
<dbReference type="GO" id="GO:0043165">
    <property type="term" value="P:Gram-negative-bacterium-type cell outer membrane assembly"/>
    <property type="evidence" value="ECO:0007669"/>
    <property type="project" value="UniProtKB-UniRule"/>
</dbReference>
<dbReference type="OrthoDB" id="9803054at2"/>
<keyword evidence="5 8" id="KW-0677">Repeat</keyword>
<evidence type="ECO:0000256" key="4">
    <source>
        <dbReference type="ARBA" id="ARBA00022729"/>
    </source>
</evidence>
<dbReference type="Pfam" id="PF01103">
    <property type="entry name" value="Omp85"/>
    <property type="match status" value="1"/>
</dbReference>
<dbReference type="InterPro" id="IPR000184">
    <property type="entry name" value="Bac_surfAg_D15"/>
</dbReference>
<dbReference type="RefSeq" id="WP_129268271.1">
    <property type="nucleotide sequence ID" value="NZ_MZXW01000010.1"/>
</dbReference>
<evidence type="ECO:0000256" key="5">
    <source>
        <dbReference type="ARBA" id="ARBA00022737"/>
    </source>
</evidence>
<evidence type="ECO:0000313" key="11">
    <source>
        <dbReference type="EMBL" id="RXT51355.1"/>
    </source>
</evidence>
<proteinExistence type="inferred from homology"/>
<keyword evidence="12" id="KW-1185">Reference proteome</keyword>
<dbReference type="Gene3D" id="3.10.20.310">
    <property type="entry name" value="membrane protein fhac"/>
    <property type="match status" value="5"/>
</dbReference>
<feature type="domain" description="POTRA" evidence="10">
    <location>
        <begin position="358"/>
        <end position="429"/>
    </location>
</feature>
<dbReference type="InterPro" id="IPR034746">
    <property type="entry name" value="POTRA"/>
</dbReference>